<dbReference type="AlphaFoldDB" id="A0AAX2LHY0"/>
<proteinExistence type="predicted"/>
<evidence type="ECO:0000313" key="1">
    <source>
        <dbReference type="EMBL" id="SUO82275.1"/>
    </source>
</evidence>
<reference evidence="1 2" key="1">
    <citation type="submission" date="2018-06" db="EMBL/GenBank/DDBJ databases">
        <authorList>
            <consortium name="Pathogen Informatics"/>
            <person name="Doyle S."/>
        </authorList>
    </citation>
    <scope>NUCLEOTIDE SEQUENCE [LARGE SCALE GENOMIC DNA]</scope>
    <source>
        <strain evidence="1 2">NCTC7023</strain>
    </source>
</reference>
<sequence length="83" mass="9705">MAARIPRVLLELLFRKVIAAAIQKHISPIKKPNAVFYTLLHNFLFIKHYFTKSFHHFGGRISIISYFIVLRSISIARKTRPIQ</sequence>
<evidence type="ECO:0000313" key="2">
    <source>
        <dbReference type="Proteomes" id="UP000255476"/>
    </source>
</evidence>
<evidence type="ECO:0008006" key="3">
    <source>
        <dbReference type="Google" id="ProtNLM"/>
    </source>
</evidence>
<name>A0AAX2LHY0_STRSZ</name>
<dbReference type="EMBL" id="UHHT01000001">
    <property type="protein sequence ID" value="SUO82275.1"/>
    <property type="molecule type" value="Genomic_DNA"/>
</dbReference>
<protein>
    <recommendedName>
        <fullName evidence="3">Secreted protein</fullName>
    </recommendedName>
</protein>
<gene>
    <name evidence="1" type="ORF">NCTC7023_01640</name>
</gene>
<comment type="caution">
    <text evidence="1">The sequence shown here is derived from an EMBL/GenBank/DDBJ whole genome shotgun (WGS) entry which is preliminary data.</text>
</comment>
<accession>A0AAX2LHY0</accession>
<organism evidence="1 2">
    <name type="scientific">Streptococcus equi subsp. zooepidemicus</name>
    <dbReference type="NCBI Taxonomy" id="40041"/>
    <lineage>
        <taxon>Bacteria</taxon>
        <taxon>Bacillati</taxon>
        <taxon>Bacillota</taxon>
        <taxon>Bacilli</taxon>
        <taxon>Lactobacillales</taxon>
        <taxon>Streptococcaceae</taxon>
        <taxon>Streptococcus</taxon>
    </lineage>
</organism>
<dbReference type="Proteomes" id="UP000255476">
    <property type="component" value="Unassembled WGS sequence"/>
</dbReference>